<accession>A0ABW5UVT3</accession>
<dbReference type="Proteomes" id="UP001597492">
    <property type="component" value="Unassembled WGS sequence"/>
</dbReference>
<evidence type="ECO:0000313" key="2">
    <source>
        <dbReference type="EMBL" id="MFD2757340.1"/>
    </source>
</evidence>
<reference evidence="3" key="1">
    <citation type="journal article" date="2019" name="Int. J. Syst. Evol. Microbiol.">
        <title>The Global Catalogue of Microorganisms (GCM) 10K type strain sequencing project: providing services to taxonomists for standard genome sequencing and annotation.</title>
        <authorList>
            <consortium name="The Broad Institute Genomics Platform"/>
            <consortium name="The Broad Institute Genome Sequencing Center for Infectious Disease"/>
            <person name="Wu L."/>
            <person name="Ma J."/>
        </authorList>
    </citation>
    <scope>NUCLEOTIDE SEQUENCE [LARGE SCALE GENOMIC DNA]</scope>
    <source>
        <strain evidence="3">TISTR 1514</strain>
    </source>
</reference>
<name>A0ABW5UVT3_9MICO</name>
<dbReference type="RefSeq" id="WP_019617886.1">
    <property type="nucleotide sequence ID" value="NZ_JBHUNE010000003.1"/>
</dbReference>
<sequence length="59" mass="5642">MATTTASPDEFFSTELEGIEVGELPTDAALASLSSASTAGSASCPASSASTAGTVGSWG</sequence>
<keyword evidence="3" id="KW-1185">Reference proteome</keyword>
<protein>
    <submittedName>
        <fullName evidence="2">Thiocillin family RiPP</fullName>
    </submittedName>
</protein>
<feature type="region of interest" description="Disordered" evidence="1">
    <location>
        <begin position="38"/>
        <end position="59"/>
    </location>
</feature>
<proteinExistence type="predicted"/>
<gene>
    <name evidence="2" type="ORF">ACFSW7_02985</name>
</gene>
<dbReference type="NCBIfam" id="NF033482">
    <property type="entry name" value="RiPP_thiocil"/>
    <property type="match status" value="1"/>
</dbReference>
<organism evidence="2 3">
    <name type="scientific">Gulosibacter faecalis</name>
    <dbReference type="NCBI Taxonomy" id="272240"/>
    <lineage>
        <taxon>Bacteria</taxon>
        <taxon>Bacillati</taxon>
        <taxon>Actinomycetota</taxon>
        <taxon>Actinomycetes</taxon>
        <taxon>Micrococcales</taxon>
        <taxon>Microbacteriaceae</taxon>
        <taxon>Gulosibacter</taxon>
    </lineage>
</organism>
<evidence type="ECO:0000256" key="1">
    <source>
        <dbReference type="SAM" id="MobiDB-lite"/>
    </source>
</evidence>
<comment type="caution">
    <text evidence="2">The sequence shown here is derived from an EMBL/GenBank/DDBJ whole genome shotgun (WGS) entry which is preliminary data.</text>
</comment>
<evidence type="ECO:0000313" key="3">
    <source>
        <dbReference type="Proteomes" id="UP001597492"/>
    </source>
</evidence>
<dbReference type="EMBL" id="JBHUNE010000003">
    <property type="protein sequence ID" value="MFD2757340.1"/>
    <property type="molecule type" value="Genomic_DNA"/>
</dbReference>
<dbReference type="InterPro" id="IPR049803">
    <property type="entry name" value="RiPP_thiocil-like"/>
</dbReference>